<proteinExistence type="inferred from homology"/>
<keyword evidence="3" id="KW-0862">Zinc</keyword>
<evidence type="ECO:0000256" key="2">
    <source>
        <dbReference type="ARBA" id="ARBA00022723"/>
    </source>
</evidence>
<dbReference type="AlphaFoldDB" id="A0A3N4LTN4"/>
<accession>A0A3N4LTN4</accession>
<name>A0A3N4LTN4_9PEZI</name>
<evidence type="ECO:0000256" key="1">
    <source>
        <dbReference type="ARBA" id="ARBA00007818"/>
    </source>
</evidence>
<evidence type="ECO:0000256" key="3">
    <source>
        <dbReference type="ARBA" id="ARBA00022833"/>
    </source>
</evidence>
<dbReference type="FunCoup" id="A0A3N4LTN4">
    <property type="interactions" value="577"/>
</dbReference>
<gene>
    <name evidence="4" type="ORF">L211DRAFT_824455</name>
</gene>
<evidence type="ECO:0008006" key="6">
    <source>
        <dbReference type="Google" id="ProtNLM"/>
    </source>
</evidence>
<evidence type="ECO:0000313" key="4">
    <source>
        <dbReference type="EMBL" id="RPB23991.1"/>
    </source>
</evidence>
<dbReference type="EMBL" id="ML121543">
    <property type="protein sequence ID" value="RPB23991.1"/>
    <property type="molecule type" value="Genomic_DNA"/>
</dbReference>
<dbReference type="PANTHER" id="PTHR12857:SF0">
    <property type="entry name" value="CXXC MOTIF CONTAINING ZINC BINDING PROTEIN"/>
    <property type="match status" value="1"/>
</dbReference>
<dbReference type="Pfam" id="PF05907">
    <property type="entry name" value="CXXC_Zn-b_euk"/>
    <property type="match status" value="1"/>
</dbReference>
<reference evidence="4 5" key="1">
    <citation type="journal article" date="2018" name="Nat. Ecol. Evol.">
        <title>Pezizomycetes genomes reveal the molecular basis of ectomycorrhizal truffle lifestyle.</title>
        <authorList>
            <person name="Murat C."/>
            <person name="Payen T."/>
            <person name="Noel B."/>
            <person name="Kuo A."/>
            <person name="Morin E."/>
            <person name="Chen J."/>
            <person name="Kohler A."/>
            <person name="Krizsan K."/>
            <person name="Balestrini R."/>
            <person name="Da Silva C."/>
            <person name="Montanini B."/>
            <person name="Hainaut M."/>
            <person name="Levati E."/>
            <person name="Barry K.W."/>
            <person name="Belfiori B."/>
            <person name="Cichocki N."/>
            <person name="Clum A."/>
            <person name="Dockter R.B."/>
            <person name="Fauchery L."/>
            <person name="Guy J."/>
            <person name="Iotti M."/>
            <person name="Le Tacon F."/>
            <person name="Lindquist E.A."/>
            <person name="Lipzen A."/>
            <person name="Malagnac F."/>
            <person name="Mello A."/>
            <person name="Molinier V."/>
            <person name="Miyauchi S."/>
            <person name="Poulain J."/>
            <person name="Riccioni C."/>
            <person name="Rubini A."/>
            <person name="Sitrit Y."/>
            <person name="Splivallo R."/>
            <person name="Traeger S."/>
            <person name="Wang M."/>
            <person name="Zifcakova L."/>
            <person name="Wipf D."/>
            <person name="Zambonelli A."/>
            <person name="Paolocci F."/>
            <person name="Nowrousian M."/>
            <person name="Ottonello S."/>
            <person name="Baldrian P."/>
            <person name="Spatafora J.W."/>
            <person name="Henrissat B."/>
            <person name="Nagy L.G."/>
            <person name="Aury J.M."/>
            <person name="Wincker P."/>
            <person name="Grigoriev I.V."/>
            <person name="Bonfante P."/>
            <person name="Martin F.M."/>
        </authorList>
    </citation>
    <scope>NUCLEOTIDE SEQUENCE [LARGE SCALE GENOMIC DNA]</scope>
    <source>
        <strain evidence="4 5">ATCC MYA-4762</strain>
    </source>
</reference>
<dbReference type="InParanoid" id="A0A3N4LTN4"/>
<evidence type="ECO:0000313" key="5">
    <source>
        <dbReference type="Proteomes" id="UP000267821"/>
    </source>
</evidence>
<dbReference type="Proteomes" id="UP000267821">
    <property type="component" value="Unassembled WGS sequence"/>
</dbReference>
<sequence>MYALTLTADLWGVTDLRPDDSEENPFYYMFKVECTSCREVHLNWIGVSRFDSNEISGSKGDANFVWKCKNCQRQSFASIKSEPMPYIAQSPPKPQNLLLIECRGCEFKEFKAEGDWLATGEKTGTKFSGIKLEENEWYDYDEKAGKEVSIKDIKWEVRRA</sequence>
<dbReference type="GO" id="GO:0008270">
    <property type="term" value="F:zinc ion binding"/>
    <property type="evidence" value="ECO:0007669"/>
    <property type="project" value="TreeGrafter"/>
</dbReference>
<dbReference type="SUPFAM" id="SSF141678">
    <property type="entry name" value="MAL13P1.257-like"/>
    <property type="match status" value="1"/>
</dbReference>
<keyword evidence="5" id="KW-1185">Reference proteome</keyword>
<dbReference type="InterPro" id="IPR008584">
    <property type="entry name" value="CXXC_Zn-binding_euk"/>
</dbReference>
<dbReference type="PANTHER" id="PTHR12857">
    <property type="entry name" value="CXXC MOTIF CONTAINING ZINC BINDING PROTEIN"/>
    <property type="match status" value="1"/>
</dbReference>
<keyword evidence="2" id="KW-0479">Metal-binding</keyword>
<protein>
    <recommendedName>
        <fullName evidence="6">DUF866-domain-containing protein</fullName>
    </recommendedName>
</protein>
<dbReference type="OrthoDB" id="10248838at2759"/>
<organism evidence="4 5">
    <name type="scientific">Terfezia boudieri ATCC MYA-4762</name>
    <dbReference type="NCBI Taxonomy" id="1051890"/>
    <lineage>
        <taxon>Eukaryota</taxon>
        <taxon>Fungi</taxon>
        <taxon>Dikarya</taxon>
        <taxon>Ascomycota</taxon>
        <taxon>Pezizomycotina</taxon>
        <taxon>Pezizomycetes</taxon>
        <taxon>Pezizales</taxon>
        <taxon>Pezizaceae</taxon>
        <taxon>Terfezia</taxon>
    </lineage>
</organism>
<dbReference type="STRING" id="1051890.A0A3N4LTN4"/>
<comment type="similarity">
    <text evidence="1">Belongs to the UPF0587 family.</text>
</comment>